<keyword evidence="3" id="KW-0472">Membrane</keyword>
<comment type="subcellular location">
    <subcellularLocation>
        <location evidence="1">Cell outer membrane</location>
        <topology evidence="1">Lipid-anchor</topology>
    </subcellularLocation>
</comment>
<organism evidence="8 9">
    <name type="scientific">Roseateles paludis</name>
    <dbReference type="NCBI Taxonomy" id="3145238"/>
    <lineage>
        <taxon>Bacteria</taxon>
        <taxon>Pseudomonadati</taxon>
        <taxon>Pseudomonadota</taxon>
        <taxon>Betaproteobacteria</taxon>
        <taxon>Burkholderiales</taxon>
        <taxon>Sphaerotilaceae</taxon>
        <taxon>Roseateles</taxon>
    </lineage>
</organism>
<evidence type="ECO:0000313" key="9">
    <source>
        <dbReference type="Proteomes" id="UP001495147"/>
    </source>
</evidence>
<reference evidence="8 9" key="1">
    <citation type="submission" date="2024-05" db="EMBL/GenBank/DDBJ databases">
        <title>Roseateles sp. DJS-2-20 16S ribosomal RNA gene Genome sequencing and assembly.</title>
        <authorList>
            <person name="Woo H."/>
        </authorList>
    </citation>
    <scope>NUCLEOTIDE SEQUENCE [LARGE SCALE GENOMIC DNA]</scope>
    <source>
        <strain evidence="8 9">DJS-2-20</strain>
    </source>
</reference>
<evidence type="ECO:0000256" key="1">
    <source>
        <dbReference type="ARBA" id="ARBA00004459"/>
    </source>
</evidence>
<dbReference type="RefSeq" id="WP_430765552.1">
    <property type="nucleotide sequence ID" value="NZ_JBDPZD010000004.1"/>
</dbReference>
<evidence type="ECO:0000256" key="2">
    <source>
        <dbReference type="ARBA" id="ARBA00022729"/>
    </source>
</evidence>
<accession>A0ABV0G4I2</accession>
<dbReference type="InterPro" id="IPR032831">
    <property type="entry name" value="LptM_cons"/>
</dbReference>
<sequence>MKSKILASVGLALMALAALTACGQKGPLVLPDASPPASAPRR</sequence>
<dbReference type="Pfam" id="PF13627">
    <property type="entry name" value="LptM_cons"/>
    <property type="match status" value="1"/>
</dbReference>
<evidence type="ECO:0000256" key="5">
    <source>
        <dbReference type="ARBA" id="ARBA00023237"/>
    </source>
</evidence>
<dbReference type="EMBL" id="JBDPZD010000004">
    <property type="protein sequence ID" value="MEO3692648.1"/>
    <property type="molecule type" value="Genomic_DNA"/>
</dbReference>
<gene>
    <name evidence="8" type="ORF">ABDJ85_14315</name>
</gene>
<evidence type="ECO:0000256" key="4">
    <source>
        <dbReference type="ARBA" id="ARBA00023139"/>
    </source>
</evidence>
<evidence type="ECO:0000256" key="3">
    <source>
        <dbReference type="ARBA" id="ARBA00023136"/>
    </source>
</evidence>
<keyword evidence="6 8" id="KW-0449">Lipoprotein</keyword>
<evidence type="ECO:0000313" key="8">
    <source>
        <dbReference type="EMBL" id="MEO3692648.1"/>
    </source>
</evidence>
<keyword evidence="4" id="KW-0564">Palmitate</keyword>
<keyword evidence="2 7" id="KW-0732">Signal</keyword>
<protein>
    <submittedName>
        <fullName evidence="8">Lipoprotein</fullName>
    </submittedName>
</protein>
<evidence type="ECO:0000256" key="6">
    <source>
        <dbReference type="ARBA" id="ARBA00023288"/>
    </source>
</evidence>
<feature type="signal peptide" evidence="7">
    <location>
        <begin position="1"/>
        <end position="17"/>
    </location>
</feature>
<dbReference type="NCBIfam" id="NF047847">
    <property type="entry name" value="SS_mature_LptM"/>
    <property type="match status" value="1"/>
</dbReference>
<keyword evidence="9" id="KW-1185">Reference proteome</keyword>
<dbReference type="PROSITE" id="PS51257">
    <property type="entry name" value="PROKAR_LIPOPROTEIN"/>
    <property type="match status" value="1"/>
</dbReference>
<keyword evidence="5" id="KW-0998">Cell outer membrane</keyword>
<feature type="chain" id="PRO_5045099050" evidence="7">
    <location>
        <begin position="18"/>
        <end position="42"/>
    </location>
</feature>
<evidence type="ECO:0000256" key="7">
    <source>
        <dbReference type="SAM" id="SignalP"/>
    </source>
</evidence>
<name>A0ABV0G4I2_9BURK</name>
<dbReference type="Proteomes" id="UP001495147">
    <property type="component" value="Unassembled WGS sequence"/>
</dbReference>
<comment type="caution">
    <text evidence="8">The sequence shown here is derived from an EMBL/GenBank/DDBJ whole genome shotgun (WGS) entry which is preliminary data.</text>
</comment>
<proteinExistence type="predicted"/>